<proteinExistence type="predicted"/>
<dbReference type="PATRIC" id="fig|42234.21.peg.1101"/>
<dbReference type="EMBL" id="JPPY01000033">
    <property type="protein sequence ID" value="KND38962.1"/>
    <property type="molecule type" value="Genomic_DNA"/>
</dbReference>
<sequence length="181" mass="19748">MVVRWVMSGRRVLISRGSDGGMVPWAPLTTKVGQWSWDHCGQWSWVVRSWVAASIVRGVMRGWPVPSWCQVRLSAQALWPKKVTADWYEGKGVGQLASQVAMLSGRSGVACAGPASTRIREWARVGWVAAVSRAVTPPRDWPRRMAGGAFREVRRVVASAAAALRDMSGGVRVLAPWPAAS</sequence>
<accession>A0A0L0KL45</accession>
<dbReference type="Proteomes" id="UP000037151">
    <property type="component" value="Unassembled WGS sequence"/>
</dbReference>
<reference evidence="2" key="1">
    <citation type="submission" date="2014-07" db="EMBL/GenBank/DDBJ databases">
        <title>Genome sequencing of plant-pathogenic Streptomyces species.</title>
        <authorList>
            <person name="Harrison J."/>
            <person name="Sapp M."/>
            <person name="Thwaites R."/>
            <person name="Studholme D.J."/>
        </authorList>
    </citation>
    <scope>NUCLEOTIDE SEQUENCE [LARGE SCALE GENOMIC DNA]</scope>
    <source>
        <strain evidence="2">NCPPB 4445</strain>
    </source>
</reference>
<organism evidence="1 2">
    <name type="scientific">Streptomyces acidiscabies</name>
    <dbReference type="NCBI Taxonomy" id="42234"/>
    <lineage>
        <taxon>Bacteria</taxon>
        <taxon>Bacillati</taxon>
        <taxon>Actinomycetota</taxon>
        <taxon>Actinomycetes</taxon>
        <taxon>Kitasatosporales</taxon>
        <taxon>Streptomycetaceae</taxon>
        <taxon>Streptomyces</taxon>
    </lineage>
</organism>
<evidence type="ECO:0000313" key="1">
    <source>
        <dbReference type="EMBL" id="KND38962.1"/>
    </source>
</evidence>
<dbReference type="AlphaFoldDB" id="A0A0L0KL45"/>
<gene>
    <name evidence="1" type="ORF">IQ63_05335</name>
</gene>
<protein>
    <submittedName>
        <fullName evidence="1">Uncharacterized protein</fullName>
    </submittedName>
</protein>
<evidence type="ECO:0000313" key="2">
    <source>
        <dbReference type="Proteomes" id="UP000037151"/>
    </source>
</evidence>
<comment type="caution">
    <text evidence="1">The sequence shown here is derived from an EMBL/GenBank/DDBJ whole genome shotgun (WGS) entry which is preliminary data.</text>
</comment>
<name>A0A0L0KL45_9ACTN</name>